<keyword evidence="1" id="KW-0472">Membrane</keyword>
<keyword evidence="3" id="KW-1185">Reference proteome</keyword>
<evidence type="ECO:0000256" key="1">
    <source>
        <dbReference type="SAM" id="Phobius"/>
    </source>
</evidence>
<dbReference type="RefSeq" id="WP_089346073.1">
    <property type="nucleotide sequence ID" value="NZ_CP067129.1"/>
</dbReference>
<sequence>MTFPEWTKSGVYGALVGAVAVSILGFGWGGWTTAGGAEEMADNFAAEQVTLAMVPVCLGLSEADAERVEILATLREASSFQQRKAMMDTGWATLPGADAPSRDLADACLAELALDGS</sequence>
<reference evidence="2 3" key="1">
    <citation type="submission" date="2017-07" db="EMBL/GenBank/DDBJ databases">
        <authorList>
            <person name="Sun Z.S."/>
            <person name="Albrecht U."/>
            <person name="Echele G."/>
            <person name="Lee C.C."/>
        </authorList>
    </citation>
    <scope>NUCLEOTIDE SEQUENCE [LARGE SCALE GENOMIC DNA]</scope>
    <source>
        <strain evidence="2 3">DSM 14827</strain>
    </source>
</reference>
<protein>
    <submittedName>
        <fullName evidence="2">Uncharacterized protein</fullName>
    </submittedName>
</protein>
<organism evidence="2 3">
    <name type="scientific">Paracoccus seriniphilus</name>
    <dbReference type="NCBI Taxonomy" id="184748"/>
    <lineage>
        <taxon>Bacteria</taxon>
        <taxon>Pseudomonadati</taxon>
        <taxon>Pseudomonadota</taxon>
        <taxon>Alphaproteobacteria</taxon>
        <taxon>Rhodobacterales</taxon>
        <taxon>Paracoccaceae</taxon>
        <taxon>Paracoccus</taxon>
    </lineage>
</organism>
<evidence type="ECO:0000313" key="2">
    <source>
        <dbReference type="EMBL" id="SNT76788.1"/>
    </source>
</evidence>
<keyword evidence="1" id="KW-1133">Transmembrane helix</keyword>
<feature type="transmembrane region" description="Helical" evidence="1">
    <location>
        <begin position="12"/>
        <end position="31"/>
    </location>
</feature>
<gene>
    <name evidence="2" type="ORF">SAMN05444959_12816</name>
</gene>
<dbReference type="AlphaFoldDB" id="A0A239Q393"/>
<keyword evidence="1" id="KW-0812">Transmembrane</keyword>
<name>A0A239Q393_9RHOB</name>
<evidence type="ECO:0000313" key="3">
    <source>
        <dbReference type="Proteomes" id="UP000198307"/>
    </source>
</evidence>
<dbReference type="OrthoDB" id="5514977at2"/>
<proteinExistence type="predicted"/>
<dbReference type="EMBL" id="FZQB01000028">
    <property type="protein sequence ID" value="SNT76788.1"/>
    <property type="molecule type" value="Genomic_DNA"/>
</dbReference>
<dbReference type="Proteomes" id="UP000198307">
    <property type="component" value="Unassembled WGS sequence"/>
</dbReference>
<accession>A0A239Q393</accession>